<evidence type="ECO:0000313" key="4">
    <source>
        <dbReference type="Proteomes" id="UP000030643"/>
    </source>
</evidence>
<organism evidence="3 4">
    <name type="scientific">Weissella oryzae (strain DSM 25784 / JCM 18191 / LMG 30913 / SG25)</name>
    <dbReference type="NCBI Taxonomy" id="1329250"/>
    <lineage>
        <taxon>Bacteria</taxon>
        <taxon>Bacillati</taxon>
        <taxon>Bacillota</taxon>
        <taxon>Bacilli</taxon>
        <taxon>Lactobacillales</taxon>
        <taxon>Lactobacillaceae</taxon>
        <taxon>Weissella</taxon>
    </lineage>
</organism>
<dbReference type="STRING" id="1329250.WOSG25_090300"/>
<keyword evidence="2" id="KW-0472">Membrane</keyword>
<dbReference type="AlphaFoldDB" id="A0A069CVV4"/>
<keyword evidence="4" id="KW-1185">Reference proteome</keyword>
<evidence type="ECO:0000256" key="1">
    <source>
        <dbReference type="SAM" id="MobiDB-lite"/>
    </source>
</evidence>
<dbReference type="Proteomes" id="UP000030643">
    <property type="component" value="Unassembled WGS sequence"/>
</dbReference>
<name>A0A069CVV4_WEIOS</name>
<feature type="region of interest" description="Disordered" evidence="1">
    <location>
        <begin position="182"/>
        <end position="236"/>
    </location>
</feature>
<dbReference type="RefSeq" id="WP_045476910.1">
    <property type="nucleotide sequence ID" value="NZ_DF820492.1"/>
</dbReference>
<gene>
    <name evidence="3" type="ORF">WOSG25_090300</name>
</gene>
<dbReference type="eggNOG" id="ENOG5032X8K">
    <property type="taxonomic scope" value="Bacteria"/>
</dbReference>
<sequence>MYDEKKIKRFKTIVGIVVAVLIFIVAYSVGHYTANAGGQAKNVPQKVTASKNELSRSTVEKFDLAFFTKKDLGENRNRYKDLMTEAMYNQEVAEENKPVNQAYKGMVIDQALKSQNIYIDQKNNTALVDVEYTNTQLKEPGNLKTALKDQNNNATLKLSFVKQGKKYLVNEIKWVSLVEAGSSSTNSGSVSFSSSSSSSSAGTAASSSSTTSSSAASSSSDDNDTNNDLAASYQLW</sequence>
<protein>
    <recommendedName>
        <fullName evidence="5">Parvulin-like peptidyl-prolyl isomerase</fullName>
    </recommendedName>
</protein>
<keyword evidence="2" id="KW-0812">Transmembrane</keyword>
<dbReference type="EMBL" id="DF820492">
    <property type="protein sequence ID" value="GAK31333.1"/>
    <property type="molecule type" value="Genomic_DNA"/>
</dbReference>
<proteinExistence type="predicted"/>
<evidence type="ECO:0008006" key="5">
    <source>
        <dbReference type="Google" id="ProtNLM"/>
    </source>
</evidence>
<accession>A0A069CVV4</accession>
<keyword evidence="2" id="KW-1133">Transmembrane helix</keyword>
<evidence type="ECO:0000313" key="3">
    <source>
        <dbReference type="EMBL" id="GAK31333.1"/>
    </source>
</evidence>
<evidence type="ECO:0000256" key="2">
    <source>
        <dbReference type="SAM" id="Phobius"/>
    </source>
</evidence>
<feature type="transmembrane region" description="Helical" evidence="2">
    <location>
        <begin position="12"/>
        <end position="30"/>
    </location>
</feature>
<reference evidence="4" key="1">
    <citation type="journal article" date="2014" name="Genome Announc.">
        <title>Draft genome sequence of Weissella oryzae SG25T, isolated from fermented rice grains.</title>
        <authorList>
            <person name="Tanizawa Y."/>
            <person name="Fujisawa T."/>
            <person name="Mochizuki T."/>
            <person name="Kaminuma E."/>
            <person name="Suzuki Y."/>
            <person name="Nakamura Y."/>
            <person name="Tohno M."/>
        </authorList>
    </citation>
    <scope>NUCLEOTIDE SEQUENCE [LARGE SCALE GENOMIC DNA]</scope>
    <source>
        <strain evidence="4">DSM 25784 / JCM 18191 / LMG 30913 / SG25</strain>
    </source>
</reference>